<name>A0A015SQS1_BACFG</name>
<proteinExistence type="predicted"/>
<dbReference type="Gene3D" id="3.90.1070.10">
    <property type="match status" value="1"/>
</dbReference>
<comment type="caution">
    <text evidence="1">The sequence shown here is derived from an EMBL/GenBank/DDBJ whole genome shotgun (WGS) entry which is preliminary data.</text>
</comment>
<dbReference type="NCBIfam" id="NF038073">
    <property type="entry name" value="rSAM_STM4011"/>
    <property type="match status" value="1"/>
</dbReference>
<dbReference type="AlphaFoldDB" id="A0A015SQS1"/>
<reference evidence="1 2" key="1">
    <citation type="submission" date="2014-02" db="EMBL/GenBank/DDBJ databases">
        <authorList>
            <person name="Sears C."/>
            <person name="Carroll K."/>
            <person name="Sack B.R."/>
            <person name="Qadri F."/>
            <person name="Myers L.L."/>
            <person name="Chung G.-T."/>
            <person name="Escheverria P."/>
            <person name="Fraser C.M."/>
            <person name="Sadzewicz L."/>
            <person name="Shefchek K.A."/>
            <person name="Tallon L."/>
            <person name="Das S.P."/>
            <person name="Daugherty S."/>
            <person name="Mongodin E.F."/>
        </authorList>
    </citation>
    <scope>NUCLEOTIDE SEQUENCE [LARGE SCALE GENOMIC DNA]</scope>
    <source>
        <strain evidence="2">3988T(B)14</strain>
    </source>
</reference>
<dbReference type="Gene3D" id="3.40.50.1000">
    <property type="entry name" value="HAD superfamily/HAD-like"/>
    <property type="match status" value="1"/>
</dbReference>
<dbReference type="GO" id="GO:0016791">
    <property type="term" value="F:phosphatase activity"/>
    <property type="evidence" value="ECO:0007669"/>
    <property type="project" value="UniProtKB-ARBA"/>
</dbReference>
<dbReference type="InterPro" id="IPR036412">
    <property type="entry name" value="HAD-like_sf"/>
</dbReference>
<dbReference type="InterPro" id="IPR058240">
    <property type="entry name" value="rSAM_sf"/>
</dbReference>
<dbReference type="SUPFAM" id="SSF56784">
    <property type="entry name" value="HAD-like"/>
    <property type="match status" value="1"/>
</dbReference>
<dbReference type="SUPFAM" id="SSF102114">
    <property type="entry name" value="Radical SAM enzymes"/>
    <property type="match status" value="1"/>
</dbReference>
<dbReference type="EMBL" id="JGCY01000282">
    <property type="protein sequence ID" value="EXY74569.1"/>
    <property type="molecule type" value="Genomic_DNA"/>
</dbReference>
<keyword evidence="1" id="KW-0378">Hydrolase</keyword>
<protein>
    <submittedName>
        <fullName evidence="1">Sucrose-6F-phosphate phosphohydrolase family protein</fullName>
    </submittedName>
</protein>
<organism evidence="1 2">
    <name type="scientific">Bacteroides fragilis str. 3988T(B)14</name>
    <dbReference type="NCBI Taxonomy" id="1339315"/>
    <lineage>
        <taxon>Bacteria</taxon>
        <taxon>Pseudomonadati</taxon>
        <taxon>Bacteroidota</taxon>
        <taxon>Bacteroidia</taxon>
        <taxon>Bacteroidales</taxon>
        <taxon>Bacteroidaceae</taxon>
        <taxon>Bacteroides</taxon>
    </lineage>
</organism>
<dbReference type="RefSeq" id="WP_032588019.1">
    <property type="nucleotide sequence ID" value="NZ_JGCY01000282.1"/>
</dbReference>
<dbReference type="InterPro" id="IPR047771">
    <property type="entry name" value="Radical_SAM_STM4011-like"/>
</dbReference>
<dbReference type="InterPro" id="IPR023214">
    <property type="entry name" value="HAD_sf"/>
</dbReference>
<dbReference type="CDD" id="cd01335">
    <property type="entry name" value="Radical_SAM"/>
    <property type="match status" value="1"/>
</dbReference>
<dbReference type="GO" id="GO:0005829">
    <property type="term" value="C:cytosol"/>
    <property type="evidence" value="ECO:0007669"/>
    <property type="project" value="TreeGrafter"/>
</dbReference>
<evidence type="ECO:0000313" key="2">
    <source>
        <dbReference type="Proteomes" id="UP000020529"/>
    </source>
</evidence>
<dbReference type="PANTHER" id="PTHR10000">
    <property type="entry name" value="PHOSPHOSERINE PHOSPHATASE"/>
    <property type="match status" value="1"/>
</dbReference>
<dbReference type="Pfam" id="PF08282">
    <property type="entry name" value="Hydrolase_3"/>
    <property type="match status" value="1"/>
</dbReference>
<dbReference type="InterPro" id="IPR013785">
    <property type="entry name" value="Aldolase_TIM"/>
</dbReference>
<accession>A0A015SQS1</accession>
<dbReference type="GO" id="GO:0000287">
    <property type="term" value="F:magnesium ion binding"/>
    <property type="evidence" value="ECO:0007669"/>
    <property type="project" value="TreeGrafter"/>
</dbReference>
<sequence length="512" mass="57237">MYIPDPNRMMSSLSTVRSIYYRGSLEHCNYTCSYCPFGRKSVSADTTEDQEALDRFISRIGGGENGSLRILIIPYGEAMIHRYYREGIMRLVAMPHVIGVSCQTNLSFSVSRFLDEAEAEQADVSKFRFWASYHPEMVGVGEFASKIEMLRAAGIGVCAGAVGDPSAKEQIRKLRQLLDPSVYLFVNAMQGLRKPLSEEDIRFFGEIDNLFDYDRRNAKACLDGCVGGRETLFIDRKGDMYACPRSGIRMGNFYDDSTSDFQPFCLRKVCDCYIAFSNLCDTPLRRMMGDGALWRIPERKKVEAVFFDVDGTLTDAQGRIPDRTVSVLEYMAKRLPLYLSTALPVSHAKKRLGNVFGLFSGGGFADGGLLCYGETIECVPIANPVTAGFPGCRVTRYTREGKVFKYAVLAPNTREAVRWLTELDEEAYQLYQEGRLLTVVDSKAGKKNGLITLCARLGISLREVLVVGNTMHDWPMMSVAGYSCAVMDAEEKLRKLSGYVLNPDSIPVFFDI</sequence>
<gene>
    <name evidence="1" type="ORF">M124_1628</name>
</gene>
<dbReference type="PATRIC" id="fig|1339315.3.peg.2394"/>
<evidence type="ECO:0000313" key="1">
    <source>
        <dbReference type="EMBL" id="EXY74569.1"/>
    </source>
</evidence>
<dbReference type="Proteomes" id="UP000020529">
    <property type="component" value="Unassembled WGS sequence"/>
</dbReference>
<dbReference type="PANTHER" id="PTHR10000:SF8">
    <property type="entry name" value="HAD SUPERFAMILY HYDROLASE-LIKE, TYPE 3"/>
    <property type="match status" value="1"/>
</dbReference>
<dbReference type="Gene3D" id="3.20.20.70">
    <property type="entry name" value="Aldolase class I"/>
    <property type="match status" value="1"/>
</dbReference>